<dbReference type="GO" id="GO:0005829">
    <property type="term" value="C:cytosol"/>
    <property type="evidence" value="ECO:0007669"/>
    <property type="project" value="TreeGrafter"/>
</dbReference>
<feature type="region of interest" description="Disordered" evidence="4">
    <location>
        <begin position="145"/>
        <end position="180"/>
    </location>
</feature>
<dbReference type="Gene3D" id="3.10.450.50">
    <property type="match status" value="1"/>
</dbReference>
<keyword evidence="5" id="KW-0472">Membrane</keyword>
<evidence type="ECO:0000259" key="6">
    <source>
        <dbReference type="PROSITE" id="PS50102"/>
    </source>
</evidence>
<dbReference type="InterPro" id="IPR035979">
    <property type="entry name" value="RBD_domain_sf"/>
</dbReference>
<feature type="compositionally biased region" description="Basic and acidic residues" evidence="4">
    <location>
        <begin position="338"/>
        <end position="354"/>
    </location>
</feature>
<evidence type="ECO:0000256" key="1">
    <source>
        <dbReference type="ARBA" id="ARBA00022884"/>
    </source>
</evidence>
<dbReference type="InterPro" id="IPR039539">
    <property type="entry name" value="Ras_GTPase_bind_prot"/>
</dbReference>
<feature type="region of interest" description="Disordered" evidence="4">
    <location>
        <begin position="198"/>
        <end position="230"/>
    </location>
</feature>
<dbReference type="InterPro" id="IPR018222">
    <property type="entry name" value="Nuclear_transport_factor_2_euk"/>
</dbReference>
<dbReference type="InterPro" id="IPR012677">
    <property type="entry name" value="Nucleotide-bd_a/b_plait_sf"/>
</dbReference>
<proteinExistence type="predicted"/>
<feature type="coiled-coil region" evidence="3">
    <location>
        <begin position="515"/>
        <end position="542"/>
    </location>
</feature>
<dbReference type="Pfam" id="PF02136">
    <property type="entry name" value="NTF2"/>
    <property type="match status" value="1"/>
</dbReference>
<dbReference type="SMART" id="SM00360">
    <property type="entry name" value="RRM"/>
    <property type="match status" value="1"/>
</dbReference>
<keyword evidence="3" id="KW-0175">Coiled coil</keyword>
<accession>A0A9J5YUP6</accession>
<dbReference type="Gene3D" id="3.30.70.330">
    <property type="match status" value="1"/>
</dbReference>
<dbReference type="OrthoDB" id="339151at2759"/>
<evidence type="ECO:0000256" key="2">
    <source>
        <dbReference type="PROSITE-ProRule" id="PRU00176"/>
    </source>
</evidence>
<dbReference type="InterPro" id="IPR002075">
    <property type="entry name" value="NTF2_dom"/>
</dbReference>
<name>A0A9J5YUP6_SOLCO</name>
<evidence type="ECO:0000259" key="7">
    <source>
        <dbReference type="PROSITE" id="PS50177"/>
    </source>
</evidence>
<evidence type="ECO:0000256" key="5">
    <source>
        <dbReference type="SAM" id="Phobius"/>
    </source>
</evidence>
<keyword evidence="9" id="KW-1185">Reference proteome</keyword>
<comment type="caution">
    <text evidence="8">The sequence shown here is derived from an EMBL/GenBank/DDBJ whole genome shotgun (WGS) entry which is preliminary data.</text>
</comment>
<dbReference type="PROSITE" id="PS50177">
    <property type="entry name" value="NTF2_DOMAIN"/>
    <property type="match status" value="1"/>
</dbReference>
<dbReference type="CDD" id="cd00780">
    <property type="entry name" value="NTF2"/>
    <property type="match status" value="1"/>
</dbReference>
<evidence type="ECO:0000256" key="3">
    <source>
        <dbReference type="SAM" id="Coils"/>
    </source>
</evidence>
<feature type="domain" description="NTF2" evidence="7">
    <location>
        <begin position="13"/>
        <end position="129"/>
    </location>
</feature>
<dbReference type="Proteomes" id="UP000824120">
    <property type="component" value="Chromosome 5"/>
</dbReference>
<dbReference type="PROSITE" id="PS50102">
    <property type="entry name" value="RRM"/>
    <property type="match status" value="1"/>
</dbReference>
<gene>
    <name evidence="8" type="ORF">H5410_025057</name>
</gene>
<evidence type="ECO:0000313" key="8">
    <source>
        <dbReference type="EMBL" id="KAG5603565.1"/>
    </source>
</evidence>
<evidence type="ECO:0000313" key="9">
    <source>
        <dbReference type="Proteomes" id="UP000824120"/>
    </source>
</evidence>
<keyword evidence="1 2" id="KW-0694">RNA-binding</keyword>
<dbReference type="EMBL" id="JACXVP010000005">
    <property type="protein sequence ID" value="KAG5603565.1"/>
    <property type="molecule type" value="Genomic_DNA"/>
</dbReference>
<dbReference type="GO" id="GO:1990904">
    <property type="term" value="C:ribonucleoprotein complex"/>
    <property type="evidence" value="ECO:0007669"/>
    <property type="project" value="TreeGrafter"/>
</dbReference>
<feature type="transmembrane region" description="Helical" evidence="5">
    <location>
        <begin position="494"/>
        <end position="511"/>
    </location>
</feature>
<keyword evidence="5" id="KW-0812">Transmembrane</keyword>
<evidence type="ECO:0008006" key="10">
    <source>
        <dbReference type="Google" id="ProtNLM"/>
    </source>
</evidence>
<feature type="region of interest" description="Disordered" evidence="4">
    <location>
        <begin position="335"/>
        <end position="367"/>
    </location>
</feature>
<reference evidence="8 9" key="1">
    <citation type="submission" date="2020-09" db="EMBL/GenBank/DDBJ databases">
        <title>De no assembly of potato wild relative species, Solanum commersonii.</title>
        <authorList>
            <person name="Cho K."/>
        </authorList>
    </citation>
    <scope>NUCLEOTIDE SEQUENCE [LARGE SCALE GENOMIC DNA]</scope>
    <source>
        <strain evidence="8">LZ3.2</strain>
        <tissue evidence="8">Leaf</tissue>
    </source>
</reference>
<dbReference type="PANTHER" id="PTHR10693">
    <property type="entry name" value="RAS GTPASE-ACTIVATING PROTEIN-BINDING PROTEIN"/>
    <property type="match status" value="1"/>
</dbReference>
<sequence length="574" mass="64614">MATKSTRHAAEKVATAFVVQYYNILETLIDQSYRFYKEKSVLNWPLSDGEIKSVTTSDGISDFIMSSHFKGSKVEVKTIDSQLSVAGGVLVIIMAYLIGQDKSRKRFSQTFFLAPQETGYYVFNDIFRFIGEDKSSTIVEENGSIATPLAPQSKAENNVDDVVDQKPSSPKKEEQKKKSPVVPVIVENEAPKITYASMIKQGRSSPPKNVGLQLAPKKPQPNNFVQKSSSSDVLKVASTPSTRVAQDNYHNDIEYKSIFVGGLLPNTTKNDLYAVVKEFGPLHIQDVQLKAYEVYEDGYCCGFVHFQDAISAQKAVHTHHVMVKGKRAYMRYKRTNKVHGERANSPSERGEFRGGQRSRSQPQSSDGRWGEAISLNMEFWVVVAAAGAGYVAQYLQSSSEEKDNLLVHNKNLLHQLREKVCPFHILARKRAKKEVPDEGVFRFRQLNLDSSECLEKDSIFPSSTNYECAKEYTSTRNKDSVGSFNTTGLPNGMILFYMGIVSGMMSAVIANRKEIEKVNEKLKWTKNLVQELEEELNVKEIANDDYEDPNLYSLSMSTVDEPTRKTVMQRNMSR</sequence>
<organism evidence="8 9">
    <name type="scientific">Solanum commersonii</name>
    <name type="common">Commerson's wild potato</name>
    <name type="synonym">Commerson's nightshade</name>
    <dbReference type="NCBI Taxonomy" id="4109"/>
    <lineage>
        <taxon>Eukaryota</taxon>
        <taxon>Viridiplantae</taxon>
        <taxon>Streptophyta</taxon>
        <taxon>Embryophyta</taxon>
        <taxon>Tracheophyta</taxon>
        <taxon>Spermatophyta</taxon>
        <taxon>Magnoliopsida</taxon>
        <taxon>eudicotyledons</taxon>
        <taxon>Gunneridae</taxon>
        <taxon>Pentapetalae</taxon>
        <taxon>asterids</taxon>
        <taxon>lamiids</taxon>
        <taxon>Solanales</taxon>
        <taxon>Solanaceae</taxon>
        <taxon>Solanoideae</taxon>
        <taxon>Solaneae</taxon>
        <taxon>Solanum</taxon>
    </lineage>
</organism>
<dbReference type="SUPFAM" id="SSF54427">
    <property type="entry name" value="NTF2-like"/>
    <property type="match status" value="1"/>
</dbReference>
<dbReference type="CDD" id="cd00590">
    <property type="entry name" value="RRM_SF"/>
    <property type="match status" value="1"/>
</dbReference>
<feature type="transmembrane region" description="Helical" evidence="5">
    <location>
        <begin position="81"/>
        <end position="99"/>
    </location>
</feature>
<dbReference type="SUPFAM" id="SSF54928">
    <property type="entry name" value="RNA-binding domain, RBD"/>
    <property type="match status" value="1"/>
</dbReference>
<protein>
    <recommendedName>
        <fullName evidence="10">RNA binding protein</fullName>
    </recommendedName>
</protein>
<feature type="compositionally biased region" description="Low complexity" evidence="4">
    <location>
        <begin position="355"/>
        <end position="367"/>
    </location>
</feature>
<feature type="compositionally biased region" description="Polar residues" evidence="4">
    <location>
        <begin position="220"/>
        <end position="230"/>
    </location>
</feature>
<dbReference type="InterPro" id="IPR000504">
    <property type="entry name" value="RRM_dom"/>
</dbReference>
<evidence type="ECO:0000256" key="4">
    <source>
        <dbReference type="SAM" id="MobiDB-lite"/>
    </source>
</evidence>
<keyword evidence="5" id="KW-1133">Transmembrane helix</keyword>
<dbReference type="InterPro" id="IPR032710">
    <property type="entry name" value="NTF2-like_dom_sf"/>
</dbReference>
<feature type="domain" description="RRM" evidence="6">
    <location>
        <begin position="256"/>
        <end position="335"/>
    </location>
</feature>
<dbReference type="GO" id="GO:0003729">
    <property type="term" value="F:mRNA binding"/>
    <property type="evidence" value="ECO:0007669"/>
    <property type="project" value="TreeGrafter"/>
</dbReference>
<dbReference type="PANTHER" id="PTHR10693:SF52">
    <property type="entry name" value="RAS GTPASE-ACTIVATING BINDING-LIKE PROTEIN"/>
    <property type="match status" value="1"/>
</dbReference>
<dbReference type="AlphaFoldDB" id="A0A9J5YUP6"/>
<dbReference type="Pfam" id="PF00076">
    <property type="entry name" value="RRM_1"/>
    <property type="match status" value="1"/>
</dbReference>